<comment type="caution">
    <text evidence="2">The sequence shown here is derived from an EMBL/GenBank/DDBJ whole genome shotgun (WGS) entry which is preliminary data.</text>
</comment>
<feature type="compositionally biased region" description="Low complexity" evidence="1">
    <location>
        <begin position="91"/>
        <end position="105"/>
    </location>
</feature>
<evidence type="ECO:0000313" key="2">
    <source>
        <dbReference type="EMBL" id="PNF19619.1"/>
    </source>
</evidence>
<dbReference type="Proteomes" id="UP000235965">
    <property type="component" value="Unassembled WGS sequence"/>
</dbReference>
<dbReference type="InParanoid" id="A0A2J7PTG7"/>
<feature type="region of interest" description="Disordered" evidence="1">
    <location>
        <begin position="80"/>
        <end position="105"/>
    </location>
</feature>
<dbReference type="AlphaFoldDB" id="A0A2J7PTG7"/>
<evidence type="ECO:0000256" key="1">
    <source>
        <dbReference type="SAM" id="MobiDB-lite"/>
    </source>
</evidence>
<evidence type="ECO:0000313" key="3">
    <source>
        <dbReference type="Proteomes" id="UP000235965"/>
    </source>
</evidence>
<reference evidence="2 3" key="1">
    <citation type="submission" date="2017-12" db="EMBL/GenBank/DDBJ databases">
        <title>Hemimetabolous genomes reveal molecular basis of termite eusociality.</title>
        <authorList>
            <person name="Harrison M.C."/>
            <person name="Jongepier E."/>
            <person name="Robertson H.M."/>
            <person name="Arning N."/>
            <person name="Bitard-Feildel T."/>
            <person name="Chao H."/>
            <person name="Childers C.P."/>
            <person name="Dinh H."/>
            <person name="Doddapaneni H."/>
            <person name="Dugan S."/>
            <person name="Gowin J."/>
            <person name="Greiner C."/>
            <person name="Han Y."/>
            <person name="Hu H."/>
            <person name="Hughes D.S.T."/>
            <person name="Huylmans A.-K."/>
            <person name="Kemena C."/>
            <person name="Kremer L.P.M."/>
            <person name="Lee S.L."/>
            <person name="Lopez-Ezquerra A."/>
            <person name="Mallet L."/>
            <person name="Monroy-Kuhn J.M."/>
            <person name="Moser A."/>
            <person name="Murali S.C."/>
            <person name="Muzny D.M."/>
            <person name="Otani S."/>
            <person name="Piulachs M.-D."/>
            <person name="Poelchau M."/>
            <person name="Qu J."/>
            <person name="Schaub F."/>
            <person name="Wada-Katsumata A."/>
            <person name="Worley K.C."/>
            <person name="Xie Q."/>
            <person name="Ylla G."/>
            <person name="Poulsen M."/>
            <person name="Gibbs R.A."/>
            <person name="Schal C."/>
            <person name="Richards S."/>
            <person name="Belles X."/>
            <person name="Korb J."/>
            <person name="Bornberg-Bauer E."/>
        </authorList>
    </citation>
    <scope>NUCLEOTIDE SEQUENCE [LARGE SCALE GENOMIC DNA]</scope>
    <source>
        <tissue evidence="2">Whole body</tissue>
    </source>
</reference>
<gene>
    <name evidence="2" type="ORF">B7P43_G01092</name>
</gene>
<dbReference type="EMBL" id="NEVH01021572">
    <property type="protein sequence ID" value="PNF19619.1"/>
    <property type="molecule type" value="Genomic_DNA"/>
</dbReference>
<keyword evidence="3" id="KW-1185">Reference proteome</keyword>
<name>A0A2J7PTG7_9NEOP</name>
<sequence length="117" mass="12429">MSTVIRAGFMKLAQQSYIIALVNAERILLEQARSIILLTADSLPAPPTSPPPLAALDETSNAATTSRSFSEMLYDITSCSTSPSSRELRPDSATAAPDTAAPCCSKSSRLRCSKLHS</sequence>
<protein>
    <submittedName>
        <fullName evidence="2">Uncharacterized protein</fullName>
    </submittedName>
</protein>
<organism evidence="2 3">
    <name type="scientific">Cryptotermes secundus</name>
    <dbReference type="NCBI Taxonomy" id="105785"/>
    <lineage>
        <taxon>Eukaryota</taxon>
        <taxon>Metazoa</taxon>
        <taxon>Ecdysozoa</taxon>
        <taxon>Arthropoda</taxon>
        <taxon>Hexapoda</taxon>
        <taxon>Insecta</taxon>
        <taxon>Pterygota</taxon>
        <taxon>Neoptera</taxon>
        <taxon>Polyneoptera</taxon>
        <taxon>Dictyoptera</taxon>
        <taxon>Blattodea</taxon>
        <taxon>Blattoidea</taxon>
        <taxon>Termitoidae</taxon>
        <taxon>Kalotermitidae</taxon>
        <taxon>Cryptotermitinae</taxon>
        <taxon>Cryptotermes</taxon>
    </lineage>
</organism>
<accession>A0A2J7PTG7</accession>
<proteinExistence type="predicted"/>